<reference evidence="3" key="1">
    <citation type="submission" date="2022-11" db="EMBL/GenBank/DDBJ databases">
        <title>Description of Microcella daejonensis nov. sp, isolated from riverside soil.</title>
        <authorList>
            <person name="Molina K.M."/>
            <person name="Kim S.B."/>
        </authorList>
    </citation>
    <scope>NUCLEOTIDE SEQUENCE</scope>
    <source>
        <strain evidence="3">MMS21-STM12</strain>
    </source>
</reference>
<dbReference type="KEGG" id="mdb:OVN18_09215"/>
<proteinExistence type="predicted"/>
<dbReference type="AlphaFoldDB" id="A0A9E8MJK9"/>
<dbReference type="SUPFAM" id="SSF52499">
    <property type="entry name" value="Isochorismatase-like hydrolases"/>
    <property type="match status" value="1"/>
</dbReference>
<keyword evidence="4" id="KW-1185">Reference proteome</keyword>
<protein>
    <submittedName>
        <fullName evidence="3">Cysteine hydrolase family protein</fullName>
    </submittedName>
</protein>
<dbReference type="InterPro" id="IPR000868">
    <property type="entry name" value="Isochorismatase-like_dom"/>
</dbReference>
<evidence type="ECO:0000259" key="2">
    <source>
        <dbReference type="Pfam" id="PF00857"/>
    </source>
</evidence>
<dbReference type="InterPro" id="IPR036380">
    <property type="entry name" value="Isochorismatase-like_sf"/>
</dbReference>
<keyword evidence="1 3" id="KW-0378">Hydrolase</keyword>
<feature type="domain" description="Isochorismatase-like" evidence="2">
    <location>
        <begin position="11"/>
        <end position="154"/>
    </location>
</feature>
<dbReference type="EMBL" id="CP113089">
    <property type="protein sequence ID" value="WAB80744.1"/>
    <property type="molecule type" value="Genomic_DNA"/>
</dbReference>
<organism evidence="3 4">
    <name type="scientific">Microcella daejeonensis</name>
    <dbReference type="NCBI Taxonomy" id="2994971"/>
    <lineage>
        <taxon>Bacteria</taxon>
        <taxon>Bacillati</taxon>
        <taxon>Actinomycetota</taxon>
        <taxon>Actinomycetes</taxon>
        <taxon>Micrococcales</taxon>
        <taxon>Microbacteriaceae</taxon>
        <taxon>Microcella</taxon>
    </lineage>
</organism>
<dbReference type="Gene3D" id="3.40.50.850">
    <property type="entry name" value="Isochorismatase-like"/>
    <property type="match status" value="1"/>
</dbReference>
<sequence>MWASIRAGRPALLVIDAQRGFADPSWGPRDNPDAEANILRLVDAWRAAGDPIVLVRHDSQLPESPLRPGQDGNDFIDGIDGPHDLLVTKTVNSAFLGTPALDDWLRAAGIDSLTICGITTNHCCETTARMAGNLGYDTDFVIDATHTFDRAAADGTVVTASELSRITGVNLDGEFARVTTTAAVLGERAAGGAAAADGAPRD</sequence>
<gene>
    <name evidence="3" type="ORF">OVN18_09215</name>
</gene>
<evidence type="ECO:0000313" key="3">
    <source>
        <dbReference type="EMBL" id="WAB80744.1"/>
    </source>
</evidence>
<dbReference type="Proteomes" id="UP001164706">
    <property type="component" value="Chromosome"/>
</dbReference>
<dbReference type="PANTHER" id="PTHR43540">
    <property type="entry name" value="PEROXYUREIDOACRYLATE/UREIDOACRYLATE AMIDOHYDROLASE-RELATED"/>
    <property type="match status" value="1"/>
</dbReference>
<evidence type="ECO:0000313" key="4">
    <source>
        <dbReference type="Proteomes" id="UP001164706"/>
    </source>
</evidence>
<dbReference type="PANTHER" id="PTHR43540:SF1">
    <property type="entry name" value="ISOCHORISMATASE HYDROLASE"/>
    <property type="match status" value="1"/>
</dbReference>
<dbReference type="CDD" id="cd01014">
    <property type="entry name" value="nicotinamidase_related"/>
    <property type="match status" value="1"/>
</dbReference>
<accession>A0A9E8MJK9</accession>
<dbReference type="RefSeq" id="WP_267780437.1">
    <property type="nucleotide sequence ID" value="NZ_CP113089.1"/>
</dbReference>
<dbReference type="InterPro" id="IPR050272">
    <property type="entry name" value="Isochorismatase-like_hydrls"/>
</dbReference>
<evidence type="ECO:0000256" key="1">
    <source>
        <dbReference type="ARBA" id="ARBA00022801"/>
    </source>
</evidence>
<dbReference type="GO" id="GO:0016787">
    <property type="term" value="F:hydrolase activity"/>
    <property type="evidence" value="ECO:0007669"/>
    <property type="project" value="UniProtKB-KW"/>
</dbReference>
<dbReference type="Pfam" id="PF00857">
    <property type="entry name" value="Isochorismatase"/>
    <property type="match status" value="1"/>
</dbReference>
<name>A0A9E8MJK9_9MICO</name>